<organism evidence="4 5">
    <name type="scientific">Paenibacillus phyllosphaerae</name>
    <dbReference type="NCBI Taxonomy" id="274593"/>
    <lineage>
        <taxon>Bacteria</taxon>
        <taxon>Bacillati</taxon>
        <taxon>Bacillota</taxon>
        <taxon>Bacilli</taxon>
        <taxon>Bacillales</taxon>
        <taxon>Paenibacillaceae</taxon>
        <taxon>Paenibacillus</taxon>
    </lineage>
</organism>
<dbReference type="Proteomes" id="UP000570361">
    <property type="component" value="Unassembled WGS sequence"/>
</dbReference>
<feature type="chain" id="PRO_5039478848" description="DUF4349 domain-containing protein" evidence="2">
    <location>
        <begin position="25"/>
        <end position="349"/>
    </location>
</feature>
<evidence type="ECO:0000313" key="4">
    <source>
        <dbReference type="EMBL" id="MBB3109046.1"/>
    </source>
</evidence>
<gene>
    <name evidence="4" type="ORF">FHS18_001098</name>
</gene>
<accession>A0A7W5FLD0</accession>
<feature type="signal peptide" evidence="2">
    <location>
        <begin position="1"/>
        <end position="24"/>
    </location>
</feature>
<evidence type="ECO:0000259" key="3">
    <source>
        <dbReference type="Pfam" id="PF14257"/>
    </source>
</evidence>
<keyword evidence="5" id="KW-1185">Reference proteome</keyword>
<dbReference type="RefSeq" id="WP_183597765.1">
    <property type="nucleotide sequence ID" value="NZ_JACHXK010000002.1"/>
</dbReference>
<sequence length="349" mass="37523">MRGRNLRIYALLALLVIGIGAVLAGCSAANEDSLSSASFSNSDGEAQSSATDDAGVEVGRAEGTANDEGGAGDSAPSGSSGTADSISSEAGNEGTGIIGNVADDAGFNRKLVYRANVAMQVEDYGAAQSQISNAITLSGGYIVKFSDQQTAHELGGTYTIKVPAKGFMSFLAGIENIEHKALEKSLQGTDVTEEYVDLEARLKARQVVEARLLSFMDKATKADDLLKFSTELGEVQTEIERIKGRMRYLDQNVAFSTVELRVYQQSVTPIQEAKEESGFGQRLSERMERRVVLYRECRARDCDRDGCVNSDPCRACGDRRDRLLDLPKPKEREASGAADAYFQPCGRPA</sequence>
<protein>
    <recommendedName>
        <fullName evidence="3">DUF4349 domain-containing protein</fullName>
    </recommendedName>
</protein>
<dbReference type="Pfam" id="PF14257">
    <property type="entry name" value="DUF4349"/>
    <property type="match status" value="1"/>
</dbReference>
<dbReference type="EMBL" id="JACHXK010000002">
    <property type="protein sequence ID" value="MBB3109046.1"/>
    <property type="molecule type" value="Genomic_DNA"/>
</dbReference>
<proteinExistence type="predicted"/>
<evidence type="ECO:0000256" key="1">
    <source>
        <dbReference type="SAM" id="MobiDB-lite"/>
    </source>
</evidence>
<evidence type="ECO:0000313" key="5">
    <source>
        <dbReference type="Proteomes" id="UP000570361"/>
    </source>
</evidence>
<feature type="region of interest" description="Disordered" evidence="1">
    <location>
        <begin position="34"/>
        <end position="89"/>
    </location>
</feature>
<dbReference type="PROSITE" id="PS51257">
    <property type="entry name" value="PROKAR_LIPOPROTEIN"/>
    <property type="match status" value="1"/>
</dbReference>
<reference evidence="4 5" key="1">
    <citation type="submission" date="2020-08" db="EMBL/GenBank/DDBJ databases">
        <title>Genomic Encyclopedia of Type Strains, Phase III (KMG-III): the genomes of soil and plant-associated and newly described type strains.</title>
        <authorList>
            <person name="Whitman W."/>
        </authorList>
    </citation>
    <scope>NUCLEOTIDE SEQUENCE [LARGE SCALE GENOMIC DNA]</scope>
    <source>
        <strain evidence="4 5">CECT 5862</strain>
    </source>
</reference>
<keyword evidence="2" id="KW-0732">Signal</keyword>
<feature type="compositionally biased region" description="Low complexity" evidence="1">
    <location>
        <begin position="73"/>
        <end position="88"/>
    </location>
</feature>
<feature type="domain" description="DUF4349" evidence="3">
    <location>
        <begin position="109"/>
        <end position="289"/>
    </location>
</feature>
<feature type="region of interest" description="Disordered" evidence="1">
    <location>
        <begin position="327"/>
        <end position="349"/>
    </location>
</feature>
<name>A0A7W5FLD0_9BACL</name>
<dbReference type="InterPro" id="IPR025645">
    <property type="entry name" value="DUF4349"/>
</dbReference>
<dbReference type="AlphaFoldDB" id="A0A7W5FLD0"/>
<comment type="caution">
    <text evidence="4">The sequence shown here is derived from an EMBL/GenBank/DDBJ whole genome shotgun (WGS) entry which is preliminary data.</text>
</comment>
<evidence type="ECO:0000256" key="2">
    <source>
        <dbReference type="SAM" id="SignalP"/>
    </source>
</evidence>